<proteinExistence type="predicted"/>
<evidence type="ECO:0000313" key="3">
    <source>
        <dbReference type="Proteomes" id="UP001499959"/>
    </source>
</evidence>
<dbReference type="Proteomes" id="UP001499959">
    <property type="component" value="Unassembled WGS sequence"/>
</dbReference>
<gene>
    <name evidence="2" type="ORF">GCM10023307_36020</name>
</gene>
<evidence type="ECO:0000256" key="1">
    <source>
        <dbReference type="SAM" id="Phobius"/>
    </source>
</evidence>
<evidence type="ECO:0000313" key="2">
    <source>
        <dbReference type="EMBL" id="GAA4806241.1"/>
    </source>
</evidence>
<sequence length="176" mass="20316">MTRRHPKEVVLARWNVDGPRLRAFTQRMRARYGKSPFAPADLLNACEKHSESGIEVVCRDDAIFVGTWCLAFLYNEVSALHLEDTWVRVEMERGLYEIPLPLAPDGRSTAESVIQLYARMAEEESRRYIERRQAPTWQNRLLDVAESRFIWVALGLFFVVLPLAVLIATWLRGSPE</sequence>
<dbReference type="RefSeq" id="WP_345304762.1">
    <property type="nucleotide sequence ID" value="NZ_BAABJE010000029.1"/>
</dbReference>
<protein>
    <submittedName>
        <fullName evidence="2">Uncharacterized protein</fullName>
    </submittedName>
</protein>
<keyword evidence="1" id="KW-1133">Transmembrane helix</keyword>
<keyword evidence="1" id="KW-0472">Membrane</keyword>
<keyword evidence="3" id="KW-1185">Reference proteome</keyword>
<feature type="transmembrane region" description="Helical" evidence="1">
    <location>
        <begin position="149"/>
        <end position="171"/>
    </location>
</feature>
<organism evidence="2 3">
    <name type="scientific">Lysobacter hankyongensis</name>
    <dbReference type="NCBI Taxonomy" id="1176535"/>
    <lineage>
        <taxon>Bacteria</taxon>
        <taxon>Pseudomonadati</taxon>
        <taxon>Pseudomonadota</taxon>
        <taxon>Gammaproteobacteria</taxon>
        <taxon>Lysobacterales</taxon>
        <taxon>Lysobacteraceae</taxon>
        <taxon>Lysobacter</taxon>
    </lineage>
</organism>
<dbReference type="EMBL" id="BAABJE010000029">
    <property type="protein sequence ID" value="GAA4806241.1"/>
    <property type="molecule type" value="Genomic_DNA"/>
</dbReference>
<keyword evidence="1" id="KW-0812">Transmembrane</keyword>
<reference evidence="3" key="1">
    <citation type="journal article" date="2019" name="Int. J. Syst. Evol. Microbiol.">
        <title>The Global Catalogue of Microorganisms (GCM) 10K type strain sequencing project: providing services to taxonomists for standard genome sequencing and annotation.</title>
        <authorList>
            <consortium name="The Broad Institute Genomics Platform"/>
            <consortium name="The Broad Institute Genome Sequencing Center for Infectious Disease"/>
            <person name="Wu L."/>
            <person name="Ma J."/>
        </authorList>
    </citation>
    <scope>NUCLEOTIDE SEQUENCE [LARGE SCALE GENOMIC DNA]</scope>
    <source>
        <strain evidence="3">JCM 18204</strain>
    </source>
</reference>
<accession>A0ABP9CB44</accession>
<name>A0ABP9CB44_9GAMM</name>
<comment type="caution">
    <text evidence="2">The sequence shown here is derived from an EMBL/GenBank/DDBJ whole genome shotgun (WGS) entry which is preliminary data.</text>
</comment>